<dbReference type="EMBL" id="DMNG01000045">
    <property type="protein sequence ID" value="HAN23491.1"/>
    <property type="molecule type" value="Genomic_DNA"/>
</dbReference>
<dbReference type="InterPro" id="IPR052028">
    <property type="entry name" value="HipA_Ser/Thr_kinase"/>
</dbReference>
<feature type="domain" description="HipA N-terminal subdomain 1" evidence="6">
    <location>
        <begin position="5"/>
        <end position="97"/>
    </location>
</feature>
<feature type="region of interest" description="Disordered" evidence="4">
    <location>
        <begin position="412"/>
        <end position="440"/>
    </location>
</feature>
<dbReference type="InterPro" id="IPR012893">
    <property type="entry name" value="HipA-like_C"/>
</dbReference>
<proteinExistence type="inferred from homology"/>
<sequence>MSNRLEAWFDGRHAGQFTEADDGTVTFDYDADAPPTPISLSLPRDGSATKRAPANFLENLLPDHGSTRRRLADAYGAPSSRTFDLLARAGGDIAGGLILTPEGQPLPAGSAQLRPVLDRDIAARISDIKLDSDAWAPREFAARFSLAGTQGKFALARVDGSWFWPNSTVPSTHILKPGRPDLRGIEAAESSALHLALNAGVDAARAAVFEIGDQTALIVERFDRDLGAGLLARRRHAEDLAQAFGVASANKYDVTAKQIAGILTRADPTGRLLRGFLAQLVLNTVVGNSDAHAKNYSVLLDPDSITMAPMYDVVPLALYPNFDQTLAMQVGGQALPQAITPNHWRKLARTIGVDEDEITDLVKGVAERVAEHNHAAWDALDDDQAAVLRASINRNTDVARGVKDRTVIAAGAEQLRRPAGSREGGQFAGKRNSPPNGSLR</sequence>
<evidence type="ECO:0000256" key="1">
    <source>
        <dbReference type="ARBA" id="ARBA00010164"/>
    </source>
</evidence>
<dbReference type="PANTHER" id="PTHR37419:SF1">
    <property type="entry name" value="SERINE_THREONINE-PROTEIN KINASE TOXIN HIPA"/>
    <property type="match status" value="1"/>
</dbReference>
<evidence type="ECO:0000256" key="2">
    <source>
        <dbReference type="ARBA" id="ARBA00022679"/>
    </source>
</evidence>
<dbReference type="PANTHER" id="PTHR37419">
    <property type="entry name" value="SERINE/THREONINE-PROTEIN KINASE TOXIN HIPA"/>
    <property type="match status" value="1"/>
</dbReference>
<name>A0A3C1K9Z6_9MICO</name>
<dbReference type="Pfam" id="PF07804">
    <property type="entry name" value="HipA_C"/>
    <property type="match status" value="1"/>
</dbReference>
<feature type="domain" description="HipA-like C-terminal" evidence="5">
    <location>
        <begin position="144"/>
        <end position="371"/>
    </location>
</feature>
<dbReference type="Proteomes" id="UP000257479">
    <property type="component" value="Unassembled WGS sequence"/>
</dbReference>
<dbReference type="NCBIfam" id="TIGR03071">
    <property type="entry name" value="couple_hipA"/>
    <property type="match status" value="1"/>
</dbReference>
<comment type="caution">
    <text evidence="7">The sequence shown here is derived from an EMBL/GenBank/DDBJ whole genome shotgun (WGS) entry which is preliminary data.</text>
</comment>
<keyword evidence="3" id="KW-0418">Kinase</keyword>
<evidence type="ECO:0008006" key="9">
    <source>
        <dbReference type="Google" id="ProtNLM"/>
    </source>
</evidence>
<accession>A0A3C1K9Z6</accession>
<gene>
    <name evidence="7" type="ORF">DCP95_02835</name>
</gene>
<evidence type="ECO:0000256" key="3">
    <source>
        <dbReference type="ARBA" id="ARBA00022777"/>
    </source>
</evidence>
<dbReference type="GO" id="GO:0005829">
    <property type="term" value="C:cytosol"/>
    <property type="evidence" value="ECO:0007669"/>
    <property type="project" value="TreeGrafter"/>
</dbReference>
<protein>
    <recommendedName>
        <fullName evidence="9">Serine/threonine-protein kinase HipA</fullName>
    </recommendedName>
</protein>
<reference evidence="7 8" key="1">
    <citation type="journal article" date="2018" name="Nat. Biotechnol.">
        <title>A standardized bacterial taxonomy based on genome phylogeny substantially revises the tree of life.</title>
        <authorList>
            <person name="Parks D.H."/>
            <person name="Chuvochina M."/>
            <person name="Waite D.W."/>
            <person name="Rinke C."/>
            <person name="Skarshewski A."/>
            <person name="Chaumeil P.A."/>
            <person name="Hugenholtz P."/>
        </authorList>
    </citation>
    <scope>NUCLEOTIDE SEQUENCE [LARGE SCALE GENOMIC DNA]</scope>
    <source>
        <strain evidence="7">UBA9152</strain>
    </source>
</reference>
<comment type="similarity">
    <text evidence="1">Belongs to the HipA Ser/Thr kinase family.</text>
</comment>
<evidence type="ECO:0000259" key="6">
    <source>
        <dbReference type="Pfam" id="PF13657"/>
    </source>
</evidence>
<keyword evidence="2" id="KW-0808">Transferase</keyword>
<organism evidence="7 8">
    <name type="scientific">Microbacterium ginsengisoli</name>
    <dbReference type="NCBI Taxonomy" id="400772"/>
    <lineage>
        <taxon>Bacteria</taxon>
        <taxon>Bacillati</taxon>
        <taxon>Actinomycetota</taxon>
        <taxon>Actinomycetes</taxon>
        <taxon>Micrococcales</taxon>
        <taxon>Microbacteriaceae</taxon>
        <taxon>Microbacterium</taxon>
    </lineage>
</organism>
<dbReference type="Pfam" id="PF13657">
    <property type="entry name" value="Couple_hipA"/>
    <property type="match status" value="1"/>
</dbReference>
<evidence type="ECO:0000313" key="8">
    <source>
        <dbReference type="Proteomes" id="UP000257479"/>
    </source>
</evidence>
<evidence type="ECO:0000256" key="4">
    <source>
        <dbReference type="SAM" id="MobiDB-lite"/>
    </source>
</evidence>
<dbReference type="InterPro" id="IPR017508">
    <property type="entry name" value="HipA_N1"/>
</dbReference>
<evidence type="ECO:0000313" key="7">
    <source>
        <dbReference type="EMBL" id="HAN23491.1"/>
    </source>
</evidence>
<dbReference type="Gene3D" id="1.10.1070.20">
    <property type="match status" value="1"/>
</dbReference>
<dbReference type="AlphaFoldDB" id="A0A3C1K9Z6"/>
<evidence type="ECO:0000259" key="5">
    <source>
        <dbReference type="Pfam" id="PF07804"/>
    </source>
</evidence>
<dbReference type="GO" id="GO:0004674">
    <property type="term" value="F:protein serine/threonine kinase activity"/>
    <property type="evidence" value="ECO:0007669"/>
    <property type="project" value="TreeGrafter"/>
</dbReference>